<protein>
    <submittedName>
        <fullName evidence="4">DUF2325 domain-containing protein</fullName>
    </submittedName>
</protein>
<dbReference type="InterPro" id="IPR016772">
    <property type="entry name" value="UCP020408"/>
</dbReference>
<keyword evidence="5" id="KW-1185">Reference proteome</keyword>
<name>A0ABZ0AW64_9BURK</name>
<evidence type="ECO:0000256" key="3">
    <source>
        <dbReference type="SAM" id="MobiDB-lite"/>
    </source>
</evidence>
<evidence type="ECO:0000313" key="4">
    <source>
        <dbReference type="EMBL" id="WNO03891.1"/>
    </source>
</evidence>
<feature type="coiled-coil region" evidence="2">
    <location>
        <begin position="262"/>
        <end position="296"/>
    </location>
</feature>
<comment type="similarity">
    <text evidence="1">Belongs to the UPF0751 family.</text>
</comment>
<accession>A0ABZ0AW64</accession>
<organism evidence="4 5">
    <name type="scientific">Rhodoferax mekongensis</name>
    <dbReference type="NCBI Taxonomy" id="3068341"/>
    <lineage>
        <taxon>Bacteria</taxon>
        <taxon>Pseudomonadati</taxon>
        <taxon>Pseudomonadota</taxon>
        <taxon>Betaproteobacteria</taxon>
        <taxon>Burkholderiales</taxon>
        <taxon>Comamonadaceae</taxon>
        <taxon>Rhodoferax</taxon>
    </lineage>
</organism>
<dbReference type="RefSeq" id="WP_313866764.1">
    <property type="nucleotide sequence ID" value="NZ_CP132507.1"/>
</dbReference>
<dbReference type="Proteomes" id="UP001302257">
    <property type="component" value="Chromosome"/>
</dbReference>
<reference evidence="4 5" key="1">
    <citation type="submission" date="2023-08" db="EMBL/GenBank/DDBJ databases">
        <title>Rhodoferax potami sp. nov. and Rhodoferax mekongensis sp. nov., isolated from the Mekong River in Thailand.</title>
        <authorList>
            <person name="Kitikhun S."/>
            <person name="Charoenyingcharoen P."/>
            <person name="Siriarchawattana P."/>
            <person name="Likhitrattanapisal S."/>
            <person name="Nilsakha T."/>
            <person name="Chanpet A."/>
            <person name="Rattanawaree P."/>
            <person name="Ingsriswang S."/>
        </authorList>
    </citation>
    <scope>NUCLEOTIDE SEQUENCE [LARGE SCALE GENOMIC DNA]</scope>
    <source>
        <strain evidence="4 5">TBRC 17307</strain>
    </source>
</reference>
<gene>
    <name evidence="4" type="ORF">RAN89_13335</name>
</gene>
<feature type="region of interest" description="Disordered" evidence="3">
    <location>
        <begin position="20"/>
        <end position="46"/>
    </location>
</feature>
<sequence>MPYNLLSSSPLVSPAMAAGAPVKTTSGAPGSVCHAPHSPSQEASGSRRRRLWDLEAHCHCPLVGVCLPMEVLRRLVNKALGGSAVANDYEVHAGAVSESARRCKLSELMQADLETRYLREIRVFKEAKSALAVAEMWVRHLRGGDVAGAFWAALTHPRCDAPLRDAMCKDLHMFQHQAGAGVRLEIARFNAVADENALLTRELGRVQERISRVMAQKTTEVDLLHAELLRVRADNIAKDSRILFLLQDLEAARASVSQWEEKVRLQKKLDRMAQRQQELEQVNADLRRKLLTLERAGMDRSRGQKEVAERMLTDSAVLLEPKAPLQLQQRVVLCVGGRSGNIANYRDVVERVGGRFAHHDGGLEDNASVLDASLAAADLVICQTGCISHNAYWRVKDFCKRTGKQCVYVESASASSLERKLQTLSTPIVQDVFPEESS</sequence>
<proteinExistence type="inferred from homology"/>
<dbReference type="EMBL" id="CP132507">
    <property type="protein sequence ID" value="WNO03891.1"/>
    <property type="molecule type" value="Genomic_DNA"/>
</dbReference>
<evidence type="ECO:0000256" key="1">
    <source>
        <dbReference type="ARBA" id="ARBA00007189"/>
    </source>
</evidence>
<evidence type="ECO:0000313" key="5">
    <source>
        <dbReference type="Proteomes" id="UP001302257"/>
    </source>
</evidence>
<dbReference type="Pfam" id="PF10087">
    <property type="entry name" value="DUF2325"/>
    <property type="match status" value="1"/>
</dbReference>
<evidence type="ECO:0000256" key="2">
    <source>
        <dbReference type="SAM" id="Coils"/>
    </source>
</evidence>
<keyword evidence="2" id="KW-0175">Coiled coil</keyword>